<proteinExistence type="predicted"/>
<comment type="caution">
    <text evidence="1">The sequence shown here is derived from an EMBL/GenBank/DDBJ whole genome shotgun (WGS) entry which is preliminary data.</text>
</comment>
<dbReference type="AlphaFoldDB" id="A0A951UR91"/>
<accession>A0A951UR91</accession>
<name>A0A951UR91_9CYAN</name>
<dbReference type="EMBL" id="JAHHGZ010000003">
    <property type="protein sequence ID" value="MBW4666477.1"/>
    <property type="molecule type" value="Genomic_DNA"/>
</dbReference>
<evidence type="ECO:0000313" key="1">
    <source>
        <dbReference type="EMBL" id="MBW4666477.1"/>
    </source>
</evidence>
<evidence type="ECO:0000313" key="2">
    <source>
        <dbReference type="Proteomes" id="UP000729701"/>
    </source>
</evidence>
<gene>
    <name evidence="1" type="ORF">KME60_03275</name>
</gene>
<dbReference type="Gene3D" id="6.10.140.940">
    <property type="match status" value="1"/>
</dbReference>
<protein>
    <submittedName>
        <fullName evidence="1">Uncharacterized protein</fullName>
    </submittedName>
</protein>
<organism evidence="1 2">
    <name type="scientific">Cyanomargarita calcarea GSE-NOS-MK-12-04C</name>
    <dbReference type="NCBI Taxonomy" id="2839659"/>
    <lineage>
        <taxon>Bacteria</taxon>
        <taxon>Bacillati</taxon>
        <taxon>Cyanobacteriota</taxon>
        <taxon>Cyanophyceae</taxon>
        <taxon>Nostocales</taxon>
        <taxon>Cyanomargaritaceae</taxon>
        <taxon>Cyanomargarita</taxon>
    </lineage>
</organism>
<sequence>MSLLKFEQIIGKTLQILSQANSFVASISASITASRSFLLPDKSGTIAVVSDITNAEQYGKFTGLKSNYYLLGNDLGAIPVAGGQSAIVSYHGLRLGGHNGSTLYNSSYVPYDPPLIGNIENRSTFVVGICAGATQAPWHTGVGTTNALGILNLYQTSWHTNGTFINCKNSSMVSKFSVNLNGELFVGTDKVIGARETGWTTAIGTSNKGTFNTATATATECAQRIKALEDMLRAHGLIN</sequence>
<reference evidence="1" key="2">
    <citation type="journal article" date="2022" name="Microbiol. Resour. Announc.">
        <title>Metagenome Sequencing to Explore Phylogenomics of Terrestrial Cyanobacteria.</title>
        <authorList>
            <person name="Ward R.D."/>
            <person name="Stajich J.E."/>
            <person name="Johansen J.R."/>
            <person name="Huntemann M."/>
            <person name="Clum A."/>
            <person name="Foster B."/>
            <person name="Foster B."/>
            <person name="Roux S."/>
            <person name="Palaniappan K."/>
            <person name="Varghese N."/>
            <person name="Mukherjee S."/>
            <person name="Reddy T.B.K."/>
            <person name="Daum C."/>
            <person name="Copeland A."/>
            <person name="Chen I.A."/>
            <person name="Ivanova N.N."/>
            <person name="Kyrpides N.C."/>
            <person name="Shapiro N."/>
            <person name="Eloe-Fadrosh E.A."/>
            <person name="Pietrasiak N."/>
        </authorList>
    </citation>
    <scope>NUCLEOTIDE SEQUENCE</scope>
    <source>
        <strain evidence="1">GSE-NOS-MK-12-04C</strain>
    </source>
</reference>
<dbReference type="Proteomes" id="UP000729701">
    <property type="component" value="Unassembled WGS sequence"/>
</dbReference>
<reference evidence="1" key="1">
    <citation type="submission" date="2021-05" db="EMBL/GenBank/DDBJ databases">
        <authorList>
            <person name="Pietrasiak N."/>
            <person name="Ward R."/>
            <person name="Stajich J.E."/>
            <person name="Kurbessoian T."/>
        </authorList>
    </citation>
    <scope>NUCLEOTIDE SEQUENCE</scope>
    <source>
        <strain evidence="1">GSE-NOS-MK-12-04C</strain>
    </source>
</reference>